<feature type="region of interest" description="Disordered" evidence="13">
    <location>
        <begin position="142"/>
        <end position="162"/>
    </location>
</feature>
<name>A0A1S2YSS4_CICAR</name>
<evidence type="ECO:0000256" key="6">
    <source>
        <dbReference type="ARBA" id="ARBA00023015"/>
    </source>
</evidence>
<dbReference type="PROSITE" id="PS50114">
    <property type="entry name" value="GATA_ZN_FINGER_2"/>
    <property type="match status" value="1"/>
</dbReference>
<evidence type="ECO:0000256" key="9">
    <source>
        <dbReference type="ARBA" id="ARBA00023163"/>
    </source>
</evidence>
<evidence type="ECO:0000256" key="4">
    <source>
        <dbReference type="ARBA" id="ARBA00022771"/>
    </source>
</evidence>
<evidence type="ECO:0000256" key="1">
    <source>
        <dbReference type="ARBA" id="ARBA00004123"/>
    </source>
</evidence>
<dbReference type="STRING" id="3827.A0A1S2YSS4"/>
<gene>
    <name evidence="16" type="primary">LOC101512459</name>
</gene>
<evidence type="ECO:0000256" key="11">
    <source>
        <dbReference type="PIRNR" id="PIRNR016992"/>
    </source>
</evidence>
<dbReference type="PROSITE" id="PS00344">
    <property type="entry name" value="GATA_ZN_FINGER_1"/>
    <property type="match status" value="1"/>
</dbReference>
<keyword evidence="8 11" id="KW-0010">Activator</keyword>
<dbReference type="SUPFAM" id="SSF57716">
    <property type="entry name" value="Glucocorticoid receptor-like (DNA-binding domain)"/>
    <property type="match status" value="1"/>
</dbReference>
<dbReference type="AlphaFoldDB" id="A0A1S2YSS4"/>
<keyword evidence="5" id="KW-0862">Zinc</keyword>
<reference evidence="16" key="2">
    <citation type="submission" date="2025-08" db="UniProtKB">
        <authorList>
            <consortium name="RefSeq"/>
        </authorList>
    </citation>
    <scope>IDENTIFICATION</scope>
    <source>
        <tissue evidence="16">Etiolated seedlings</tissue>
    </source>
</reference>
<comment type="subcellular location">
    <subcellularLocation>
        <location evidence="1 11">Nucleus</location>
    </subcellularLocation>
</comment>
<dbReference type="FunFam" id="3.30.50.10:FF:000018">
    <property type="entry name" value="GATA transcription factor"/>
    <property type="match status" value="1"/>
</dbReference>
<evidence type="ECO:0000256" key="12">
    <source>
        <dbReference type="PROSITE-ProRule" id="PRU00094"/>
    </source>
</evidence>
<keyword evidence="7 11" id="KW-0238">DNA-binding</keyword>
<dbReference type="GO" id="GO:0005634">
    <property type="term" value="C:nucleus"/>
    <property type="evidence" value="ECO:0007669"/>
    <property type="project" value="UniProtKB-SubCell"/>
</dbReference>
<evidence type="ECO:0000256" key="13">
    <source>
        <dbReference type="SAM" id="MobiDB-lite"/>
    </source>
</evidence>
<evidence type="ECO:0000313" key="16">
    <source>
        <dbReference type="RefSeq" id="XP_004509331.1"/>
    </source>
</evidence>
<evidence type="ECO:0000256" key="8">
    <source>
        <dbReference type="ARBA" id="ARBA00023159"/>
    </source>
</evidence>
<dbReference type="InterPro" id="IPR013088">
    <property type="entry name" value="Znf_NHR/GATA"/>
</dbReference>
<evidence type="ECO:0000259" key="14">
    <source>
        <dbReference type="PROSITE" id="PS50114"/>
    </source>
</evidence>
<comment type="function">
    <text evidence="11">Transcriptional activator that specifically binds 5'-GATA-3' or 5'-GAT-3' motifs within gene promoters.</text>
</comment>
<proteinExistence type="inferred from homology"/>
<dbReference type="CDD" id="cd00202">
    <property type="entry name" value="ZnF_GATA"/>
    <property type="match status" value="1"/>
</dbReference>
<feature type="region of interest" description="Disordered" evidence="13">
    <location>
        <begin position="176"/>
        <end position="214"/>
    </location>
</feature>
<dbReference type="RefSeq" id="XP_004509331.1">
    <property type="nucleotide sequence ID" value="XM_004509274.3"/>
</dbReference>
<evidence type="ECO:0000256" key="3">
    <source>
        <dbReference type="ARBA" id="ARBA00022723"/>
    </source>
</evidence>
<dbReference type="PANTHER" id="PTHR45658">
    <property type="entry name" value="GATA TRANSCRIPTION FACTOR"/>
    <property type="match status" value="1"/>
</dbReference>
<evidence type="ECO:0000256" key="7">
    <source>
        <dbReference type="ARBA" id="ARBA00023125"/>
    </source>
</evidence>
<dbReference type="Pfam" id="PF00320">
    <property type="entry name" value="GATA"/>
    <property type="match status" value="1"/>
</dbReference>
<dbReference type="InterPro" id="IPR000679">
    <property type="entry name" value="Znf_GATA"/>
</dbReference>
<feature type="compositionally biased region" description="Basic and acidic residues" evidence="13">
    <location>
        <begin position="192"/>
        <end position="202"/>
    </location>
</feature>
<keyword evidence="9 11" id="KW-0804">Transcription</keyword>
<dbReference type="PIRSF" id="PIRSF016992">
    <property type="entry name" value="TF_GATA_plant"/>
    <property type="match status" value="1"/>
</dbReference>
<dbReference type="Proteomes" id="UP000087171">
    <property type="component" value="Chromosome Ca7"/>
</dbReference>
<dbReference type="eggNOG" id="KOG1601">
    <property type="taxonomic scope" value="Eukaryota"/>
</dbReference>
<keyword evidence="15" id="KW-1185">Reference proteome</keyword>
<dbReference type="PaxDb" id="3827-XP_004509331.1"/>
<dbReference type="GO" id="GO:0045893">
    <property type="term" value="P:positive regulation of DNA-templated transcription"/>
    <property type="evidence" value="ECO:0007669"/>
    <property type="project" value="InterPro"/>
</dbReference>
<accession>A0A1S2YSS4</accession>
<dbReference type="InterPro" id="IPR016679">
    <property type="entry name" value="TF_GATA_pln"/>
</dbReference>
<organism evidence="15 16">
    <name type="scientific">Cicer arietinum</name>
    <name type="common">Chickpea</name>
    <name type="synonym">Garbanzo</name>
    <dbReference type="NCBI Taxonomy" id="3827"/>
    <lineage>
        <taxon>Eukaryota</taxon>
        <taxon>Viridiplantae</taxon>
        <taxon>Streptophyta</taxon>
        <taxon>Embryophyta</taxon>
        <taxon>Tracheophyta</taxon>
        <taxon>Spermatophyta</taxon>
        <taxon>Magnoliopsida</taxon>
        <taxon>eudicotyledons</taxon>
        <taxon>Gunneridae</taxon>
        <taxon>Pentapetalae</taxon>
        <taxon>rosids</taxon>
        <taxon>fabids</taxon>
        <taxon>Fabales</taxon>
        <taxon>Fabaceae</taxon>
        <taxon>Papilionoideae</taxon>
        <taxon>50 kb inversion clade</taxon>
        <taxon>NPAAA clade</taxon>
        <taxon>Hologalegina</taxon>
        <taxon>IRL clade</taxon>
        <taxon>Cicereae</taxon>
        <taxon>Cicer</taxon>
    </lineage>
</organism>
<keyword evidence="4 12" id="KW-0863">Zinc-finger</keyword>
<dbReference type="OrthoDB" id="2162994at2759"/>
<reference evidence="15" key="1">
    <citation type="journal article" date="2013" name="Nat. Biotechnol.">
        <title>Draft genome sequence of chickpea (Cicer arietinum) provides a resource for trait improvement.</title>
        <authorList>
            <person name="Varshney R.K."/>
            <person name="Song C."/>
            <person name="Saxena R.K."/>
            <person name="Azam S."/>
            <person name="Yu S."/>
            <person name="Sharpe A.G."/>
            <person name="Cannon S."/>
            <person name="Baek J."/>
            <person name="Rosen B.D."/>
            <person name="Tar'an B."/>
            <person name="Millan T."/>
            <person name="Zhang X."/>
            <person name="Ramsay L.D."/>
            <person name="Iwata A."/>
            <person name="Wang Y."/>
            <person name="Nelson W."/>
            <person name="Farmer A.D."/>
            <person name="Gaur P.M."/>
            <person name="Soderlund C."/>
            <person name="Penmetsa R.V."/>
            <person name="Xu C."/>
            <person name="Bharti A.K."/>
            <person name="He W."/>
            <person name="Winter P."/>
            <person name="Zhao S."/>
            <person name="Hane J.K."/>
            <person name="Carrasquilla-Garcia N."/>
            <person name="Condie J.A."/>
            <person name="Upadhyaya H.D."/>
            <person name="Luo M.C."/>
            <person name="Thudi M."/>
            <person name="Gowda C.L."/>
            <person name="Singh N.P."/>
            <person name="Lichtenzveig J."/>
            <person name="Gali K.K."/>
            <person name="Rubio J."/>
            <person name="Nadarajan N."/>
            <person name="Dolezel J."/>
            <person name="Bansal K.C."/>
            <person name="Xu X."/>
            <person name="Edwards D."/>
            <person name="Zhang G."/>
            <person name="Kahl G."/>
            <person name="Gil J."/>
            <person name="Singh K.B."/>
            <person name="Datta S.K."/>
            <person name="Jackson S.A."/>
            <person name="Wang J."/>
            <person name="Cook D.R."/>
        </authorList>
    </citation>
    <scope>NUCLEOTIDE SEQUENCE [LARGE SCALE GENOMIC DNA]</scope>
    <source>
        <strain evidence="15">cv. CDC Frontier</strain>
    </source>
</reference>
<keyword evidence="10 11" id="KW-0539">Nucleus</keyword>
<dbReference type="GO" id="GO:0008270">
    <property type="term" value="F:zinc ion binding"/>
    <property type="evidence" value="ECO:0007669"/>
    <property type="project" value="UniProtKB-KW"/>
</dbReference>
<dbReference type="InterPro" id="IPR051140">
    <property type="entry name" value="GATA_TF"/>
</dbReference>
<sequence length="303" mass="34048">MECVEAQAALKSSFIKTTTVKLTPQTLLQELSTFNVQNVTPVEDFFVDDFLNFSEEEEDEKDENFIDKKQQPQQQNQNESHQIFHPIINDHFASLPTTELTVPVEEAADLEWLSYFVEDSFSEFSTTENLQLQFQAKAPEPKPTFSTPCFKTPVPAKARSKRTRTGVRVWPISFVDSSSTSSSTTLSSSSTHLDECSKPPEKKTKRMASLDGEGRNVSRRCNHCGVQKTPQWRTGPLGPKTLCNACGVRFKSGRLLPEYRPACSPTFSSELHSNHHRKVLEMRRKKEGVPGSPLPPVAPGFLI</sequence>
<dbReference type="PANTHER" id="PTHR45658:SF147">
    <property type="entry name" value="GATA TRANSCRIPTION FACTOR"/>
    <property type="match status" value="1"/>
</dbReference>
<dbReference type="Gene3D" id="3.30.50.10">
    <property type="entry name" value="Erythroid Transcription Factor GATA-1, subunit A"/>
    <property type="match status" value="1"/>
</dbReference>
<keyword evidence="6 11" id="KW-0805">Transcription regulation</keyword>
<protein>
    <recommendedName>
        <fullName evidence="11">GATA transcription factor</fullName>
    </recommendedName>
</protein>
<evidence type="ECO:0000313" key="15">
    <source>
        <dbReference type="Proteomes" id="UP000087171"/>
    </source>
</evidence>
<evidence type="ECO:0000256" key="5">
    <source>
        <dbReference type="ARBA" id="ARBA00022833"/>
    </source>
</evidence>
<evidence type="ECO:0000256" key="2">
    <source>
        <dbReference type="ARBA" id="ARBA00005694"/>
    </source>
</evidence>
<dbReference type="KEGG" id="cam:101512459"/>
<comment type="similarity">
    <text evidence="2 11">Belongs to the type IV zinc-finger family. Class A subfamily.</text>
</comment>
<keyword evidence="3" id="KW-0479">Metal-binding</keyword>
<dbReference type="GO" id="GO:0030154">
    <property type="term" value="P:cell differentiation"/>
    <property type="evidence" value="ECO:0007669"/>
    <property type="project" value="TreeGrafter"/>
</dbReference>
<dbReference type="GO" id="GO:0043565">
    <property type="term" value="F:sequence-specific DNA binding"/>
    <property type="evidence" value="ECO:0007669"/>
    <property type="project" value="InterPro"/>
</dbReference>
<feature type="region of interest" description="Disordered" evidence="13">
    <location>
        <begin position="57"/>
        <end position="79"/>
    </location>
</feature>
<dbReference type="GeneID" id="101512459"/>
<dbReference type="SMART" id="SM00401">
    <property type="entry name" value="ZnF_GATA"/>
    <property type="match status" value="1"/>
</dbReference>
<feature type="compositionally biased region" description="Low complexity" evidence="13">
    <location>
        <begin position="177"/>
        <end position="191"/>
    </location>
</feature>
<feature type="domain" description="GATA-type" evidence="14">
    <location>
        <begin position="215"/>
        <end position="251"/>
    </location>
</feature>
<evidence type="ECO:0000256" key="10">
    <source>
        <dbReference type="ARBA" id="ARBA00023242"/>
    </source>
</evidence>